<evidence type="ECO:0000313" key="2">
    <source>
        <dbReference type="Proteomes" id="UP000053611"/>
    </source>
</evidence>
<accession>A0A0J0XR26</accession>
<proteinExistence type="predicted"/>
<dbReference type="OrthoDB" id="309640at2759"/>
<sequence length="133" mass="13795">MTNPNKIVIEAANGTKPNPIINNLIVSGATVYLAGVLGTDASGQLVSGGVKAETIQSMRNATERLSHVNLDLSDVVSITIFICDYGINLPNLNEVYGGCFPEGASMPVRTAVGVAALPLNAAAEFSIIAVKRP</sequence>
<dbReference type="PANTHER" id="PTHR11803:SF42">
    <property type="entry name" value="MMF1"/>
    <property type="match status" value="1"/>
</dbReference>
<dbReference type="EMBL" id="KQ087194">
    <property type="protein sequence ID" value="KLT43530.1"/>
    <property type="molecule type" value="Genomic_DNA"/>
</dbReference>
<dbReference type="GO" id="GO:0019239">
    <property type="term" value="F:deaminase activity"/>
    <property type="evidence" value="ECO:0007669"/>
    <property type="project" value="TreeGrafter"/>
</dbReference>
<organism evidence="1 2">
    <name type="scientific">Cutaneotrichosporon oleaginosum</name>
    <dbReference type="NCBI Taxonomy" id="879819"/>
    <lineage>
        <taxon>Eukaryota</taxon>
        <taxon>Fungi</taxon>
        <taxon>Dikarya</taxon>
        <taxon>Basidiomycota</taxon>
        <taxon>Agaricomycotina</taxon>
        <taxon>Tremellomycetes</taxon>
        <taxon>Trichosporonales</taxon>
        <taxon>Trichosporonaceae</taxon>
        <taxon>Cutaneotrichosporon</taxon>
    </lineage>
</organism>
<protein>
    <submittedName>
        <fullName evidence="1">YjgF-like protein</fullName>
    </submittedName>
</protein>
<dbReference type="SUPFAM" id="SSF55298">
    <property type="entry name" value="YjgF-like"/>
    <property type="match status" value="1"/>
</dbReference>
<dbReference type="InterPro" id="IPR006175">
    <property type="entry name" value="YjgF/YER057c/UK114"/>
</dbReference>
<dbReference type="PANTHER" id="PTHR11803">
    <property type="entry name" value="2-IMINOBUTANOATE/2-IMINOPROPANOATE DEAMINASE RIDA"/>
    <property type="match status" value="1"/>
</dbReference>
<dbReference type="GO" id="GO:0005829">
    <property type="term" value="C:cytosol"/>
    <property type="evidence" value="ECO:0007669"/>
    <property type="project" value="TreeGrafter"/>
</dbReference>
<dbReference type="STRING" id="879819.A0A0J0XR26"/>
<dbReference type="Pfam" id="PF01042">
    <property type="entry name" value="Ribonuc_L-PSP"/>
    <property type="match status" value="1"/>
</dbReference>
<dbReference type="GO" id="GO:0005739">
    <property type="term" value="C:mitochondrion"/>
    <property type="evidence" value="ECO:0007669"/>
    <property type="project" value="TreeGrafter"/>
</dbReference>
<evidence type="ECO:0000313" key="1">
    <source>
        <dbReference type="EMBL" id="KLT43530.1"/>
    </source>
</evidence>
<dbReference type="InterPro" id="IPR035959">
    <property type="entry name" value="RutC-like_sf"/>
</dbReference>
<gene>
    <name evidence="1" type="ORF">CC85DRAFT_284452</name>
</gene>
<reference evidence="1 2" key="1">
    <citation type="submission" date="2015-03" db="EMBL/GenBank/DDBJ databases">
        <title>Genomics and transcriptomics of the oil-accumulating basidiomycete yeast T. oleaginosus allow insights into substrate utilization and the diverse evolutionary trajectories of mating systems in fungi.</title>
        <authorList>
            <consortium name="DOE Joint Genome Institute"/>
            <person name="Kourist R."/>
            <person name="Kracht O."/>
            <person name="Bracharz F."/>
            <person name="Lipzen A."/>
            <person name="Nolan M."/>
            <person name="Ohm R."/>
            <person name="Grigoriev I."/>
            <person name="Sun S."/>
            <person name="Heitman J."/>
            <person name="Bruck T."/>
            <person name="Nowrousian M."/>
        </authorList>
    </citation>
    <scope>NUCLEOTIDE SEQUENCE [LARGE SCALE GENOMIC DNA]</scope>
    <source>
        <strain evidence="1 2">IBC0246</strain>
    </source>
</reference>
<name>A0A0J0XR26_9TREE</name>
<dbReference type="CDD" id="cd00448">
    <property type="entry name" value="YjgF_YER057c_UK114_family"/>
    <property type="match status" value="1"/>
</dbReference>
<keyword evidence="2" id="KW-1185">Reference proteome</keyword>
<dbReference type="Gene3D" id="3.30.1330.40">
    <property type="entry name" value="RutC-like"/>
    <property type="match status" value="1"/>
</dbReference>
<dbReference type="AlphaFoldDB" id="A0A0J0XR26"/>
<dbReference type="Proteomes" id="UP000053611">
    <property type="component" value="Unassembled WGS sequence"/>
</dbReference>